<dbReference type="Gene3D" id="3.30.565.10">
    <property type="entry name" value="Histidine kinase-like ATPase, C-terminal domain"/>
    <property type="match status" value="1"/>
</dbReference>
<protein>
    <recommendedName>
        <fullName evidence="3">histidine kinase</fullName>
        <ecNumber evidence="3">2.7.13.3</ecNumber>
    </recommendedName>
</protein>
<keyword evidence="8" id="KW-0812">Transmembrane</keyword>
<evidence type="ECO:0000259" key="10">
    <source>
        <dbReference type="PROSITE" id="PS50885"/>
    </source>
</evidence>
<dbReference type="InterPro" id="IPR003594">
    <property type="entry name" value="HATPase_dom"/>
</dbReference>
<dbReference type="InterPro" id="IPR003661">
    <property type="entry name" value="HisK_dim/P_dom"/>
</dbReference>
<keyword evidence="8" id="KW-1133">Transmembrane helix</keyword>
<evidence type="ECO:0000256" key="6">
    <source>
        <dbReference type="ARBA" id="ARBA00022777"/>
    </source>
</evidence>
<dbReference type="InterPro" id="IPR036890">
    <property type="entry name" value="HATPase_C_sf"/>
</dbReference>
<dbReference type="CDD" id="cd16922">
    <property type="entry name" value="HATPase_EvgS-ArcB-TorS-like"/>
    <property type="match status" value="1"/>
</dbReference>
<evidence type="ECO:0000256" key="5">
    <source>
        <dbReference type="ARBA" id="ARBA00022679"/>
    </source>
</evidence>
<feature type="domain" description="HAMP" evidence="10">
    <location>
        <begin position="331"/>
        <end position="384"/>
    </location>
</feature>
<dbReference type="InterPro" id="IPR036097">
    <property type="entry name" value="HisK_dim/P_sf"/>
</dbReference>
<organism evidence="11 12">
    <name type="scientific">Spirulina subsalsa FACHB-351</name>
    <dbReference type="NCBI Taxonomy" id="234711"/>
    <lineage>
        <taxon>Bacteria</taxon>
        <taxon>Bacillati</taxon>
        <taxon>Cyanobacteriota</taxon>
        <taxon>Cyanophyceae</taxon>
        <taxon>Spirulinales</taxon>
        <taxon>Spirulinaceae</taxon>
        <taxon>Spirulina</taxon>
    </lineage>
</organism>
<proteinExistence type="predicted"/>
<dbReference type="Pfam" id="PF00512">
    <property type="entry name" value="HisKA"/>
    <property type="match status" value="1"/>
</dbReference>
<dbReference type="InterPro" id="IPR003660">
    <property type="entry name" value="HAMP_dom"/>
</dbReference>
<comment type="subcellular location">
    <subcellularLocation>
        <location evidence="2">Membrane</location>
    </subcellularLocation>
</comment>
<comment type="catalytic activity">
    <reaction evidence="1">
        <text>ATP + protein L-histidine = ADP + protein N-phospho-L-histidine.</text>
        <dbReference type="EC" id="2.7.13.3"/>
    </reaction>
</comment>
<feature type="transmembrane region" description="Helical" evidence="8">
    <location>
        <begin position="12"/>
        <end position="34"/>
    </location>
</feature>
<evidence type="ECO:0000313" key="12">
    <source>
        <dbReference type="Proteomes" id="UP001526426"/>
    </source>
</evidence>
<dbReference type="Gene3D" id="1.10.287.130">
    <property type="match status" value="1"/>
</dbReference>
<dbReference type="SMART" id="SM00387">
    <property type="entry name" value="HATPase_c"/>
    <property type="match status" value="1"/>
</dbReference>
<dbReference type="EC" id="2.7.13.3" evidence="3"/>
<dbReference type="PANTHER" id="PTHR43711:SF26">
    <property type="entry name" value="SENSOR HISTIDINE KINASE RCSC"/>
    <property type="match status" value="1"/>
</dbReference>
<reference evidence="11 12" key="1">
    <citation type="submission" date="2021-08" db="EMBL/GenBank/DDBJ databases">
        <title>Draft genome sequence of Spirulina subsalsa with high tolerance to salinity and hype-accumulation of phycocyanin.</title>
        <authorList>
            <person name="Pei H."/>
            <person name="Jiang L."/>
        </authorList>
    </citation>
    <scope>NUCLEOTIDE SEQUENCE [LARGE SCALE GENOMIC DNA]</scope>
    <source>
        <strain evidence="11 12">FACHB-351</strain>
    </source>
</reference>
<name>A0ABT3L2Q2_9CYAN</name>
<gene>
    <name evidence="11" type="ORF">K4A83_05810</name>
</gene>
<dbReference type="SUPFAM" id="SSF47384">
    <property type="entry name" value="Homodimeric domain of signal transducing histidine kinase"/>
    <property type="match status" value="1"/>
</dbReference>
<evidence type="ECO:0000259" key="9">
    <source>
        <dbReference type="PROSITE" id="PS50109"/>
    </source>
</evidence>
<dbReference type="Proteomes" id="UP001526426">
    <property type="component" value="Unassembled WGS sequence"/>
</dbReference>
<dbReference type="Gene3D" id="3.30.450.20">
    <property type="entry name" value="PAS domain"/>
    <property type="match status" value="1"/>
</dbReference>
<keyword evidence="4" id="KW-0597">Phosphoprotein</keyword>
<dbReference type="PANTHER" id="PTHR43711">
    <property type="entry name" value="TWO-COMPONENT HISTIDINE KINASE"/>
    <property type="match status" value="1"/>
</dbReference>
<sequence>MSKSVSSFRRILLTRLFLVSVPVFLLGVGLTYGVTYRKGRSALLETARQNLTESAIRKGETISQLIEGLKSNLVAVSQSTTLKRGSVEEQQGYLEELAEYLPTEIDCVQIHNVVDQGVIASTCGSQPLNAPNPEVWFAQSPEVTLNPLQVQVQVLLPLQSEEKTVLDGSTLTLIYTVPIYDDEGQLRSTLHVQSRIINETSLSRGSLTGYGMVINQQGVVLAHPLGEYVGRSVDELMSGDRLQNTIRSATSGRSDFLHFEEQGVSLLAGYTAIQNPVANNPDQFWVVLAVTRLDDALSALEPIRRTLLQLLIGLSVTILGASFFTILYVARDLAQPLEKLTQFALQQETLQTDHKIPQNFKIWEFRQLASALNSMLTNLKHWAEELEVAWREAQTANQLKSEFLTTISHELRTPLNAIIGSLRLVEDGMCDDPDEELEFLAQADHAAVHLLKIIDEILDLSKVEAGQLSVDMQQVNLGEIIDEVISFQILALEDKGLKLNLEMPEYPLLVHGDPAKLRQVLINVFNNAIKFTKVGSITIKIQVEMLPTVLGDSAEEDSSEYISSPSGQQVVILIQDTGIGIDPTLQNRLFRPFVMIDGSTTRASGGMGLGLAISRNLIELMGGKITLHSAGKDQGTTVKLYLATVKRYDLSAMSGEDPRFYRRDETRPV</sequence>
<feature type="domain" description="Histidine kinase" evidence="9">
    <location>
        <begin position="406"/>
        <end position="646"/>
    </location>
</feature>
<evidence type="ECO:0000256" key="7">
    <source>
        <dbReference type="ARBA" id="ARBA00023012"/>
    </source>
</evidence>
<evidence type="ECO:0000256" key="2">
    <source>
        <dbReference type="ARBA" id="ARBA00004370"/>
    </source>
</evidence>
<keyword evidence="5" id="KW-0808">Transferase</keyword>
<dbReference type="InterPro" id="IPR050736">
    <property type="entry name" value="Sensor_HK_Regulatory"/>
</dbReference>
<evidence type="ECO:0000256" key="3">
    <source>
        <dbReference type="ARBA" id="ARBA00012438"/>
    </source>
</evidence>
<dbReference type="CDD" id="cd00082">
    <property type="entry name" value="HisKA"/>
    <property type="match status" value="1"/>
</dbReference>
<evidence type="ECO:0000256" key="1">
    <source>
        <dbReference type="ARBA" id="ARBA00000085"/>
    </source>
</evidence>
<dbReference type="InterPro" id="IPR004358">
    <property type="entry name" value="Sig_transdc_His_kin-like_C"/>
</dbReference>
<dbReference type="PRINTS" id="PR00344">
    <property type="entry name" value="BCTRLSENSOR"/>
</dbReference>
<evidence type="ECO:0000256" key="8">
    <source>
        <dbReference type="SAM" id="Phobius"/>
    </source>
</evidence>
<dbReference type="PROSITE" id="PS50885">
    <property type="entry name" value="HAMP"/>
    <property type="match status" value="1"/>
</dbReference>
<dbReference type="SUPFAM" id="SSF55874">
    <property type="entry name" value="ATPase domain of HSP90 chaperone/DNA topoisomerase II/histidine kinase"/>
    <property type="match status" value="1"/>
</dbReference>
<dbReference type="EMBL" id="JAIHOM010000020">
    <property type="protein sequence ID" value="MCW6035789.1"/>
    <property type="molecule type" value="Genomic_DNA"/>
</dbReference>
<dbReference type="PROSITE" id="PS50109">
    <property type="entry name" value="HIS_KIN"/>
    <property type="match status" value="1"/>
</dbReference>
<dbReference type="CDD" id="cd12912">
    <property type="entry name" value="PDC2_MCP_like"/>
    <property type="match status" value="1"/>
</dbReference>
<evidence type="ECO:0000256" key="4">
    <source>
        <dbReference type="ARBA" id="ARBA00022553"/>
    </source>
</evidence>
<keyword evidence="6" id="KW-0418">Kinase</keyword>
<dbReference type="Pfam" id="PF02518">
    <property type="entry name" value="HATPase_c"/>
    <property type="match status" value="1"/>
</dbReference>
<accession>A0ABT3L2Q2</accession>
<evidence type="ECO:0000313" key="11">
    <source>
        <dbReference type="EMBL" id="MCW6035789.1"/>
    </source>
</evidence>
<dbReference type="SMART" id="SM00388">
    <property type="entry name" value="HisKA"/>
    <property type="match status" value="1"/>
</dbReference>
<dbReference type="RefSeq" id="WP_265263503.1">
    <property type="nucleotide sequence ID" value="NZ_JAIHOM010000020.1"/>
</dbReference>
<keyword evidence="7" id="KW-0902">Two-component regulatory system</keyword>
<comment type="caution">
    <text evidence="11">The sequence shown here is derived from an EMBL/GenBank/DDBJ whole genome shotgun (WGS) entry which is preliminary data.</text>
</comment>
<dbReference type="Gene3D" id="6.10.340.10">
    <property type="match status" value="1"/>
</dbReference>
<keyword evidence="12" id="KW-1185">Reference proteome</keyword>
<keyword evidence="8" id="KW-0472">Membrane</keyword>
<dbReference type="InterPro" id="IPR005467">
    <property type="entry name" value="His_kinase_dom"/>
</dbReference>